<organism evidence="11 12">
    <name type="scientific">Conoideocrella luteorostrata</name>
    <dbReference type="NCBI Taxonomy" id="1105319"/>
    <lineage>
        <taxon>Eukaryota</taxon>
        <taxon>Fungi</taxon>
        <taxon>Dikarya</taxon>
        <taxon>Ascomycota</taxon>
        <taxon>Pezizomycotina</taxon>
        <taxon>Sordariomycetes</taxon>
        <taxon>Hypocreomycetidae</taxon>
        <taxon>Hypocreales</taxon>
        <taxon>Clavicipitaceae</taxon>
        <taxon>Conoideocrella</taxon>
    </lineage>
</organism>
<dbReference type="Proteomes" id="UP001251528">
    <property type="component" value="Unassembled WGS sequence"/>
</dbReference>
<keyword evidence="6 9" id="KW-0472">Membrane</keyword>
<evidence type="ECO:0000256" key="3">
    <source>
        <dbReference type="ARBA" id="ARBA00022448"/>
    </source>
</evidence>
<dbReference type="PROSITE" id="PS00217">
    <property type="entry name" value="SUGAR_TRANSPORT_2"/>
    <property type="match status" value="1"/>
</dbReference>
<dbReference type="GO" id="GO:0016020">
    <property type="term" value="C:membrane"/>
    <property type="evidence" value="ECO:0007669"/>
    <property type="project" value="UniProtKB-SubCell"/>
</dbReference>
<feature type="transmembrane region" description="Helical" evidence="9">
    <location>
        <begin position="191"/>
        <end position="209"/>
    </location>
</feature>
<evidence type="ECO:0000256" key="4">
    <source>
        <dbReference type="ARBA" id="ARBA00022692"/>
    </source>
</evidence>
<dbReference type="PROSITE" id="PS50850">
    <property type="entry name" value="MFS"/>
    <property type="match status" value="1"/>
</dbReference>
<sequence length="632" mass="71615">MPPPREDIESPNAGERAAFHRNSSSNGDESENYTNERKQSTAALLRNPLSGLTREQLIADVDAFVDEKGLADHREHFRKGAVVAQVMNSKNGFEQVDTLDEDEKAILRREVTHRWSQPFMLYFLCTLCAGSAIVQGMDQTAVNGAQVFYYQEFHITDPIMQGLMNGAPYLCSALIGCWTNPFLNKIGGRRFTIFISCFISVVTGIWMAVADSYGNLLAARFMLGFAVGAKSSTTPVYAAECTPKTIRGALTMMWQMWTAFGIVLGFVASVAFQNTNFLGEHSQWRWMLGSTSIPPLFVMLQVYLCPESPRWYMEKGKYDRALRSLLRLRHHPIQATRDMYYAYKLLHVEQKEREGRNLLKEFFTVRRNRRAAQSAWFTMFMQQFCGVNVIAYYSTSIFESAGYSRSQALLASMGGGLINWVFAIPAIYTIDTFGRRNLLLTSFPLMALCMLFTGFSFFVPGSAQLACVTTGLYLFMVVYSPGEGPVPFTYSAEAFPLHIRDIGMSSSTAITWGFNFIISLSWPPLLKAYGNTGAFCWYAAWNLFGWVFCYFMLPETKNLTLEELDSVFSMKNRDHSAYYLRKLPWYLNKHILRRDVSPFPPLYQFAEDELHASEKTEPATHHGEGALSALQK</sequence>
<proteinExistence type="inferred from homology"/>
<reference evidence="11" key="1">
    <citation type="submission" date="2023-06" db="EMBL/GenBank/DDBJ databases">
        <title>Conoideocrella luteorostrata (Hypocreales: Clavicipitaceae), a potential biocontrol fungus for elongate hemlock scale in United States Christmas tree production areas.</title>
        <authorList>
            <person name="Barrett H."/>
            <person name="Lovett B."/>
            <person name="Macias A.M."/>
            <person name="Stajich J.E."/>
            <person name="Kasson M.T."/>
        </authorList>
    </citation>
    <scope>NUCLEOTIDE SEQUENCE</scope>
    <source>
        <strain evidence="11">ARSEF 14590</strain>
    </source>
</reference>
<dbReference type="InterPro" id="IPR050814">
    <property type="entry name" value="Myo-inositol_Transporter"/>
</dbReference>
<dbReference type="InterPro" id="IPR003663">
    <property type="entry name" value="Sugar/inositol_transpt"/>
</dbReference>
<comment type="caution">
    <text evidence="11">The sequence shown here is derived from an EMBL/GenBank/DDBJ whole genome shotgun (WGS) entry which is preliminary data.</text>
</comment>
<feature type="domain" description="Major facilitator superfamily (MFS) profile" evidence="10">
    <location>
        <begin position="124"/>
        <end position="557"/>
    </location>
</feature>
<evidence type="ECO:0000256" key="6">
    <source>
        <dbReference type="ARBA" id="ARBA00023136"/>
    </source>
</evidence>
<feature type="transmembrane region" description="Helical" evidence="9">
    <location>
        <begin position="375"/>
        <end position="395"/>
    </location>
</feature>
<keyword evidence="5 9" id="KW-1133">Transmembrane helix</keyword>
<accession>A0AAJ0CJZ1</accession>
<feature type="transmembrane region" description="Helical" evidence="9">
    <location>
        <begin position="528"/>
        <end position="553"/>
    </location>
</feature>
<comment type="similarity">
    <text evidence="2 7">Belongs to the major facilitator superfamily. Sugar transporter (TC 2.A.1.1) family.</text>
</comment>
<feature type="transmembrane region" description="Helical" evidence="9">
    <location>
        <begin position="119"/>
        <end position="138"/>
    </location>
</feature>
<evidence type="ECO:0000259" key="10">
    <source>
        <dbReference type="PROSITE" id="PS50850"/>
    </source>
</evidence>
<evidence type="ECO:0000256" key="2">
    <source>
        <dbReference type="ARBA" id="ARBA00010992"/>
    </source>
</evidence>
<evidence type="ECO:0000256" key="7">
    <source>
        <dbReference type="RuleBase" id="RU003346"/>
    </source>
</evidence>
<keyword evidence="4 9" id="KW-0812">Transmembrane</keyword>
<evidence type="ECO:0000256" key="8">
    <source>
        <dbReference type="SAM" id="MobiDB-lite"/>
    </source>
</evidence>
<evidence type="ECO:0000256" key="5">
    <source>
        <dbReference type="ARBA" id="ARBA00022989"/>
    </source>
</evidence>
<dbReference type="GO" id="GO:0015791">
    <property type="term" value="P:polyol transmembrane transport"/>
    <property type="evidence" value="ECO:0007669"/>
    <property type="project" value="UniProtKB-ARBA"/>
</dbReference>
<dbReference type="SUPFAM" id="SSF103473">
    <property type="entry name" value="MFS general substrate transporter"/>
    <property type="match status" value="1"/>
</dbReference>
<dbReference type="InterPro" id="IPR036259">
    <property type="entry name" value="MFS_trans_sf"/>
</dbReference>
<feature type="transmembrane region" description="Helical" evidence="9">
    <location>
        <begin position="437"/>
        <end position="457"/>
    </location>
</feature>
<comment type="subcellular location">
    <subcellularLocation>
        <location evidence="1">Membrane</location>
        <topology evidence="1">Multi-pass membrane protein</topology>
    </subcellularLocation>
</comment>
<keyword evidence="3 7" id="KW-0813">Transport</keyword>
<name>A0AAJ0CJZ1_9HYPO</name>
<evidence type="ECO:0000256" key="9">
    <source>
        <dbReference type="SAM" id="Phobius"/>
    </source>
</evidence>
<dbReference type="PANTHER" id="PTHR48020">
    <property type="entry name" value="PROTON MYO-INOSITOL COTRANSPORTER"/>
    <property type="match status" value="1"/>
</dbReference>
<dbReference type="NCBIfam" id="TIGR00879">
    <property type="entry name" value="SP"/>
    <property type="match status" value="1"/>
</dbReference>
<dbReference type="AlphaFoldDB" id="A0AAJ0CJZ1"/>
<evidence type="ECO:0000313" key="11">
    <source>
        <dbReference type="EMBL" id="KAK2594369.1"/>
    </source>
</evidence>
<dbReference type="InterPro" id="IPR020846">
    <property type="entry name" value="MFS_dom"/>
</dbReference>
<feature type="transmembrane region" description="Helical" evidence="9">
    <location>
        <begin position="407"/>
        <end position="430"/>
    </location>
</feature>
<dbReference type="InterPro" id="IPR005828">
    <property type="entry name" value="MFS_sugar_transport-like"/>
</dbReference>
<feature type="transmembrane region" description="Helical" evidence="9">
    <location>
        <begin position="251"/>
        <end position="272"/>
    </location>
</feature>
<evidence type="ECO:0000256" key="1">
    <source>
        <dbReference type="ARBA" id="ARBA00004141"/>
    </source>
</evidence>
<feature type="region of interest" description="Disordered" evidence="8">
    <location>
        <begin position="1"/>
        <end position="39"/>
    </location>
</feature>
<dbReference type="Gene3D" id="1.20.1250.20">
    <property type="entry name" value="MFS general substrate transporter like domains"/>
    <property type="match status" value="1"/>
</dbReference>
<dbReference type="Pfam" id="PF00083">
    <property type="entry name" value="Sugar_tr"/>
    <property type="match status" value="1"/>
</dbReference>
<dbReference type="GO" id="GO:0022857">
    <property type="term" value="F:transmembrane transporter activity"/>
    <property type="evidence" value="ECO:0007669"/>
    <property type="project" value="InterPro"/>
</dbReference>
<dbReference type="GO" id="GO:0015798">
    <property type="term" value="P:myo-inositol transport"/>
    <property type="evidence" value="ECO:0007669"/>
    <property type="project" value="UniProtKB-ARBA"/>
</dbReference>
<keyword evidence="12" id="KW-1185">Reference proteome</keyword>
<protein>
    <recommendedName>
        <fullName evidence="10">Major facilitator superfamily (MFS) profile domain-containing protein</fullName>
    </recommendedName>
</protein>
<dbReference type="PRINTS" id="PR00171">
    <property type="entry name" value="SUGRTRNSPORT"/>
</dbReference>
<gene>
    <name evidence="11" type="ORF">QQS21_007929</name>
</gene>
<evidence type="ECO:0000313" key="12">
    <source>
        <dbReference type="Proteomes" id="UP001251528"/>
    </source>
</evidence>
<dbReference type="PANTHER" id="PTHR48020:SF26">
    <property type="entry name" value="MYO-INOSITOL TRANSPORTER, PUTATIVE (AFU_ORTHOLOGUE AFUA_4G01560)-RELATED"/>
    <property type="match status" value="1"/>
</dbReference>
<dbReference type="InterPro" id="IPR005829">
    <property type="entry name" value="Sugar_transporter_CS"/>
</dbReference>
<feature type="transmembrane region" description="Helical" evidence="9">
    <location>
        <begin position="158"/>
        <end position="179"/>
    </location>
</feature>
<dbReference type="FunFam" id="1.20.1250.20:FF:000100">
    <property type="entry name" value="MFS sugar transporter, putative"/>
    <property type="match status" value="1"/>
</dbReference>
<dbReference type="EMBL" id="JASWJB010000171">
    <property type="protein sequence ID" value="KAK2594369.1"/>
    <property type="molecule type" value="Genomic_DNA"/>
</dbReference>